<protein>
    <recommendedName>
        <fullName evidence="4">Low temperature requirement protein A</fullName>
    </recommendedName>
</protein>
<feature type="transmembrane region" description="Helical" evidence="1">
    <location>
        <begin position="88"/>
        <end position="105"/>
    </location>
</feature>
<keyword evidence="1" id="KW-1133">Transmembrane helix</keyword>
<dbReference type="RefSeq" id="WP_105038952.1">
    <property type="nucleotide sequence ID" value="NZ_PPSL01000002.1"/>
</dbReference>
<feature type="transmembrane region" description="Helical" evidence="1">
    <location>
        <begin position="208"/>
        <end position="230"/>
    </location>
</feature>
<dbReference type="PANTHER" id="PTHR36840:SF1">
    <property type="entry name" value="BLL5714 PROTEIN"/>
    <property type="match status" value="1"/>
</dbReference>
<evidence type="ECO:0000256" key="1">
    <source>
        <dbReference type="SAM" id="Phobius"/>
    </source>
</evidence>
<feature type="transmembrane region" description="Helical" evidence="1">
    <location>
        <begin position="267"/>
        <end position="288"/>
    </location>
</feature>
<feature type="transmembrane region" description="Helical" evidence="1">
    <location>
        <begin position="365"/>
        <end position="387"/>
    </location>
</feature>
<feature type="transmembrane region" description="Helical" evidence="1">
    <location>
        <begin position="171"/>
        <end position="188"/>
    </location>
</feature>
<dbReference type="InterPro" id="IPR010640">
    <property type="entry name" value="Low_temperature_requirement_A"/>
</dbReference>
<proteinExistence type="predicted"/>
<sequence length="398" mass="44962">MAIHNSIWWGAPKKFTTRAAERKISWLELFYDLVYVIVISRTTQLLVQHTSVVGFIDYLYMFAIIFWGWYNGSQYYDLHGTPGVRTRFMTLWQMVAVAALAVTLGSQPDKLIFRSTISLAFLQLFITYLWWSVGIYDKEHRKLNVPYTVCYLISLALIICSLFAPATEKRVILWLALLLNYLPPFLAFRRYPERANDFSLSSSMVERLGLMVIIVFGEAILGVINCIGPLDEISPQVWLCFGLGILITFALWWIFFALIADRESKPGYAAGMTMSVIYIPLIASLGIAGAYFPGVMHQPASALNVPRGMYATGISFFLLSTSALSCFLEYPAEYHGARKLLRVLLFITGAIILGITLLLPWLPLIAYLLGIFVALLFVIVIITNTWVRVEKNKADENG</sequence>
<reference evidence="2 3" key="1">
    <citation type="submission" date="2018-01" db="EMBL/GenBank/DDBJ databases">
        <title>A novel member of the phylum Bacteroidetes isolated from glacier ice.</title>
        <authorList>
            <person name="Liu Q."/>
            <person name="Xin Y.-H."/>
        </authorList>
    </citation>
    <scope>NUCLEOTIDE SEQUENCE [LARGE SCALE GENOMIC DNA]</scope>
    <source>
        <strain evidence="2 3">RB1R16</strain>
    </source>
</reference>
<evidence type="ECO:0000313" key="3">
    <source>
        <dbReference type="Proteomes" id="UP000239872"/>
    </source>
</evidence>
<feature type="transmembrane region" description="Helical" evidence="1">
    <location>
        <begin position="340"/>
        <end position="359"/>
    </location>
</feature>
<feature type="transmembrane region" description="Helical" evidence="1">
    <location>
        <begin position="143"/>
        <end position="165"/>
    </location>
</feature>
<keyword evidence="3" id="KW-1185">Reference proteome</keyword>
<dbReference type="Pfam" id="PF06772">
    <property type="entry name" value="LtrA"/>
    <property type="match status" value="1"/>
</dbReference>
<keyword evidence="1" id="KW-0472">Membrane</keyword>
<keyword evidence="1" id="KW-0812">Transmembrane</keyword>
<dbReference type="Proteomes" id="UP000239872">
    <property type="component" value="Unassembled WGS sequence"/>
</dbReference>
<gene>
    <name evidence="2" type="ORF">CJD36_009805</name>
</gene>
<comment type="caution">
    <text evidence="2">The sequence shown here is derived from an EMBL/GenBank/DDBJ whole genome shotgun (WGS) entry which is preliminary data.</text>
</comment>
<feature type="transmembrane region" description="Helical" evidence="1">
    <location>
        <begin position="236"/>
        <end position="260"/>
    </location>
</feature>
<dbReference type="PANTHER" id="PTHR36840">
    <property type="entry name" value="BLL5714 PROTEIN"/>
    <property type="match status" value="1"/>
</dbReference>
<feature type="transmembrane region" description="Helical" evidence="1">
    <location>
        <begin position="308"/>
        <end position="328"/>
    </location>
</feature>
<feature type="transmembrane region" description="Helical" evidence="1">
    <location>
        <begin position="46"/>
        <end position="67"/>
    </location>
</feature>
<dbReference type="EMBL" id="PPSL01000002">
    <property type="protein sequence ID" value="PQJ12073.1"/>
    <property type="molecule type" value="Genomic_DNA"/>
</dbReference>
<dbReference type="OrthoDB" id="9798526at2"/>
<name>A0A2S7SYP8_9BACT</name>
<organism evidence="2 3">
    <name type="scientific">Flavipsychrobacter stenotrophus</name>
    <dbReference type="NCBI Taxonomy" id="2077091"/>
    <lineage>
        <taxon>Bacteria</taxon>
        <taxon>Pseudomonadati</taxon>
        <taxon>Bacteroidota</taxon>
        <taxon>Chitinophagia</taxon>
        <taxon>Chitinophagales</taxon>
        <taxon>Chitinophagaceae</taxon>
        <taxon>Flavipsychrobacter</taxon>
    </lineage>
</organism>
<accession>A0A2S7SYP8</accession>
<evidence type="ECO:0000313" key="2">
    <source>
        <dbReference type="EMBL" id="PQJ12073.1"/>
    </source>
</evidence>
<dbReference type="AlphaFoldDB" id="A0A2S7SYP8"/>
<evidence type="ECO:0008006" key="4">
    <source>
        <dbReference type="Google" id="ProtNLM"/>
    </source>
</evidence>
<feature type="transmembrane region" description="Helical" evidence="1">
    <location>
        <begin position="111"/>
        <end position="131"/>
    </location>
</feature>